<evidence type="ECO:0000313" key="10">
    <source>
        <dbReference type="Proteomes" id="UP000747542"/>
    </source>
</evidence>
<feature type="transmembrane region" description="Helical" evidence="7">
    <location>
        <begin position="239"/>
        <end position="260"/>
    </location>
</feature>
<dbReference type="Pfam" id="PF01569">
    <property type="entry name" value="PAP2"/>
    <property type="match status" value="1"/>
</dbReference>
<organism evidence="9 10">
    <name type="scientific">Homarus americanus</name>
    <name type="common">American lobster</name>
    <dbReference type="NCBI Taxonomy" id="6706"/>
    <lineage>
        <taxon>Eukaryota</taxon>
        <taxon>Metazoa</taxon>
        <taxon>Ecdysozoa</taxon>
        <taxon>Arthropoda</taxon>
        <taxon>Crustacea</taxon>
        <taxon>Multicrustacea</taxon>
        <taxon>Malacostraca</taxon>
        <taxon>Eumalacostraca</taxon>
        <taxon>Eucarida</taxon>
        <taxon>Decapoda</taxon>
        <taxon>Pleocyemata</taxon>
        <taxon>Astacidea</taxon>
        <taxon>Nephropoidea</taxon>
        <taxon>Nephropidae</taxon>
        <taxon>Homarus</taxon>
    </lineage>
</organism>
<evidence type="ECO:0000256" key="5">
    <source>
        <dbReference type="ARBA" id="ARBA00023136"/>
    </source>
</evidence>
<evidence type="ECO:0000256" key="4">
    <source>
        <dbReference type="ARBA" id="ARBA00022989"/>
    </source>
</evidence>
<keyword evidence="4 7" id="KW-1133">Transmembrane helix</keyword>
<evidence type="ECO:0000256" key="1">
    <source>
        <dbReference type="ARBA" id="ARBA00004141"/>
    </source>
</evidence>
<sequence>MTSESTEDEARKKSQRRVVFLQTHKRRIGWAFAACLVVTLLGIVPPSHTVISCADPTIRMNYQFDTIPVSMLVCISLFLPFFVMMVMEWALPPSSVVLGTSPFRSGLRRGWSYTTDLFVGGLFMYFINDVAKTVTAEARPNFWDSCRPNITEEHCQQNQIERVDESSLVEVPYEFNPQDSQRVYGFIFKLLAEKSTGVYIKQRLWNRCSLLLAPWLQLIWAVWTLICCQSRIWDNKHHWWDVLGGGLLGAFGAFMTLHYLSNWFIREDDLDKPSSRDLPFHCQEDRSSGFSRNSVKRLISNTSDTDNHSDLRHDDRELRDINGTP</sequence>
<comment type="caution">
    <text evidence="9">The sequence shown here is derived from an EMBL/GenBank/DDBJ whole genome shotgun (WGS) entry which is preliminary data.</text>
</comment>
<dbReference type="AlphaFoldDB" id="A0A8J5N5V8"/>
<evidence type="ECO:0000259" key="8">
    <source>
        <dbReference type="SMART" id="SM00014"/>
    </source>
</evidence>
<protein>
    <submittedName>
        <fullName evidence="9">Phospholipid phosphatase 2-like</fullName>
    </submittedName>
</protein>
<dbReference type="PANTHER" id="PTHR10165">
    <property type="entry name" value="LIPID PHOSPHATE PHOSPHATASE"/>
    <property type="match status" value="1"/>
</dbReference>
<keyword evidence="10" id="KW-1185">Reference proteome</keyword>
<feature type="transmembrane region" description="Helical" evidence="7">
    <location>
        <begin position="110"/>
        <end position="127"/>
    </location>
</feature>
<dbReference type="GO" id="GO:0005886">
    <property type="term" value="C:plasma membrane"/>
    <property type="evidence" value="ECO:0007669"/>
    <property type="project" value="TreeGrafter"/>
</dbReference>
<dbReference type="Proteomes" id="UP000747542">
    <property type="component" value="Unassembled WGS sequence"/>
</dbReference>
<dbReference type="InterPro" id="IPR036938">
    <property type="entry name" value="PAP2/HPO_sf"/>
</dbReference>
<dbReference type="SMART" id="SM00014">
    <property type="entry name" value="acidPPc"/>
    <property type="match status" value="1"/>
</dbReference>
<keyword evidence="5 7" id="KW-0472">Membrane</keyword>
<feature type="transmembrane region" description="Helical" evidence="7">
    <location>
        <begin position="210"/>
        <end position="233"/>
    </location>
</feature>
<dbReference type="GO" id="GO:0046839">
    <property type="term" value="P:phospholipid dephosphorylation"/>
    <property type="evidence" value="ECO:0007669"/>
    <property type="project" value="TreeGrafter"/>
</dbReference>
<dbReference type="InterPro" id="IPR000326">
    <property type="entry name" value="PAP2/HPO"/>
</dbReference>
<dbReference type="GO" id="GO:0007165">
    <property type="term" value="P:signal transduction"/>
    <property type="evidence" value="ECO:0007669"/>
    <property type="project" value="TreeGrafter"/>
</dbReference>
<feature type="transmembrane region" description="Helical" evidence="7">
    <location>
        <begin position="28"/>
        <end position="46"/>
    </location>
</feature>
<reference evidence="9" key="1">
    <citation type="journal article" date="2021" name="Sci. Adv.">
        <title>The American lobster genome reveals insights on longevity, neural, and immune adaptations.</title>
        <authorList>
            <person name="Polinski J.M."/>
            <person name="Zimin A.V."/>
            <person name="Clark K.F."/>
            <person name="Kohn A.B."/>
            <person name="Sadowski N."/>
            <person name="Timp W."/>
            <person name="Ptitsyn A."/>
            <person name="Khanna P."/>
            <person name="Romanova D.Y."/>
            <person name="Williams P."/>
            <person name="Greenwood S.J."/>
            <person name="Moroz L.L."/>
            <person name="Walt D.R."/>
            <person name="Bodnar A.G."/>
        </authorList>
    </citation>
    <scope>NUCLEOTIDE SEQUENCE</scope>
    <source>
        <strain evidence="9">GMGI-L3</strain>
    </source>
</reference>
<name>A0A8J5N5V8_HOMAM</name>
<evidence type="ECO:0000256" key="7">
    <source>
        <dbReference type="SAM" id="Phobius"/>
    </source>
</evidence>
<dbReference type="Gene3D" id="1.20.144.10">
    <property type="entry name" value="Phosphatidic acid phosphatase type 2/haloperoxidase"/>
    <property type="match status" value="1"/>
</dbReference>
<accession>A0A8J5N5V8</accession>
<comment type="similarity">
    <text evidence="2">Belongs to the PA-phosphatase related phosphoesterase family.</text>
</comment>
<feature type="transmembrane region" description="Helical" evidence="7">
    <location>
        <begin position="67"/>
        <end position="90"/>
    </location>
</feature>
<evidence type="ECO:0000256" key="2">
    <source>
        <dbReference type="ARBA" id="ARBA00008816"/>
    </source>
</evidence>
<feature type="compositionally biased region" description="Basic and acidic residues" evidence="6">
    <location>
        <begin position="305"/>
        <end position="325"/>
    </location>
</feature>
<dbReference type="PANTHER" id="PTHR10165:SF103">
    <property type="entry name" value="PHOSPHOLIPID PHOSPHATASE HOMOLOG 1.2 HOMOLOG"/>
    <property type="match status" value="1"/>
</dbReference>
<dbReference type="GO" id="GO:0006644">
    <property type="term" value="P:phospholipid metabolic process"/>
    <property type="evidence" value="ECO:0007669"/>
    <property type="project" value="InterPro"/>
</dbReference>
<dbReference type="EMBL" id="JAHLQT010008788">
    <property type="protein sequence ID" value="KAG7173827.1"/>
    <property type="molecule type" value="Genomic_DNA"/>
</dbReference>
<feature type="domain" description="Phosphatidic acid phosphatase type 2/haloperoxidase" evidence="8">
    <location>
        <begin position="115"/>
        <end position="257"/>
    </location>
</feature>
<keyword evidence="3 7" id="KW-0812">Transmembrane</keyword>
<dbReference type="SUPFAM" id="SSF48317">
    <property type="entry name" value="Acid phosphatase/Vanadium-dependent haloperoxidase"/>
    <property type="match status" value="1"/>
</dbReference>
<gene>
    <name evidence="9" type="primary">PLPP2-L</name>
    <name evidence="9" type="ORF">Hamer_G022737</name>
</gene>
<evidence type="ECO:0000256" key="3">
    <source>
        <dbReference type="ARBA" id="ARBA00022692"/>
    </source>
</evidence>
<comment type="subcellular location">
    <subcellularLocation>
        <location evidence="1">Membrane</location>
        <topology evidence="1">Multi-pass membrane protein</topology>
    </subcellularLocation>
</comment>
<feature type="region of interest" description="Disordered" evidence="6">
    <location>
        <begin position="299"/>
        <end position="325"/>
    </location>
</feature>
<dbReference type="InterPro" id="IPR043216">
    <property type="entry name" value="PAP-like"/>
</dbReference>
<proteinExistence type="inferred from homology"/>
<evidence type="ECO:0000313" key="9">
    <source>
        <dbReference type="EMBL" id="KAG7173827.1"/>
    </source>
</evidence>
<evidence type="ECO:0000256" key="6">
    <source>
        <dbReference type="SAM" id="MobiDB-lite"/>
    </source>
</evidence>
<dbReference type="GO" id="GO:0008195">
    <property type="term" value="F:phosphatidate phosphatase activity"/>
    <property type="evidence" value="ECO:0007669"/>
    <property type="project" value="TreeGrafter"/>
</dbReference>